<gene>
    <name evidence="1" type="ORF">ElyMa_004778900</name>
</gene>
<dbReference type="Gene3D" id="1.20.1270.50">
    <property type="entry name" value="Glycoside hydrolase family 38, central domain"/>
    <property type="match status" value="1"/>
</dbReference>
<dbReference type="Gene3D" id="2.60.40.1180">
    <property type="entry name" value="Golgi alpha-mannosidase II"/>
    <property type="match status" value="1"/>
</dbReference>
<name>A0AAV4IHH2_9GAST</name>
<accession>A0AAV4IHH2</accession>
<sequence length="190" mass="21438">MAIRRGTEKQVVAFDYAQRMSRGQAAAQKTANEAYSKLISKGKDIQTPVQQIYCDYRNVSVCSVTQQAQNFQVTMYNPLTWAVNYTARVPVEQERYTVLSHDGHTLVASDVFTVTPAPSGIRPKGLNPAARELVFNAQLPPLGFVTHFVQAETFLKWRPTPKHQQDERTIRGKSDVAMRKEGSFSRISFQ</sequence>
<dbReference type="InterPro" id="IPR013780">
    <property type="entry name" value="Glyco_hydro_b"/>
</dbReference>
<dbReference type="GO" id="GO:0006013">
    <property type="term" value="P:mannose metabolic process"/>
    <property type="evidence" value="ECO:0007669"/>
    <property type="project" value="InterPro"/>
</dbReference>
<organism evidence="1 2">
    <name type="scientific">Elysia marginata</name>
    <dbReference type="NCBI Taxonomy" id="1093978"/>
    <lineage>
        <taxon>Eukaryota</taxon>
        <taxon>Metazoa</taxon>
        <taxon>Spiralia</taxon>
        <taxon>Lophotrochozoa</taxon>
        <taxon>Mollusca</taxon>
        <taxon>Gastropoda</taxon>
        <taxon>Heterobranchia</taxon>
        <taxon>Euthyneura</taxon>
        <taxon>Panpulmonata</taxon>
        <taxon>Sacoglossa</taxon>
        <taxon>Placobranchoidea</taxon>
        <taxon>Plakobranchidae</taxon>
        <taxon>Elysia</taxon>
    </lineage>
</organism>
<dbReference type="EMBL" id="BMAT01009587">
    <property type="protein sequence ID" value="GFS09300.1"/>
    <property type="molecule type" value="Genomic_DNA"/>
</dbReference>
<reference evidence="1 2" key="1">
    <citation type="journal article" date="2021" name="Elife">
        <title>Chloroplast acquisition without the gene transfer in kleptoplastic sea slugs, Plakobranchus ocellatus.</title>
        <authorList>
            <person name="Maeda T."/>
            <person name="Takahashi S."/>
            <person name="Yoshida T."/>
            <person name="Shimamura S."/>
            <person name="Takaki Y."/>
            <person name="Nagai Y."/>
            <person name="Toyoda A."/>
            <person name="Suzuki Y."/>
            <person name="Arimoto A."/>
            <person name="Ishii H."/>
            <person name="Satoh N."/>
            <person name="Nishiyama T."/>
            <person name="Hasebe M."/>
            <person name="Maruyama T."/>
            <person name="Minagawa J."/>
            <person name="Obokata J."/>
            <person name="Shigenobu S."/>
        </authorList>
    </citation>
    <scope>NUCLEOTIDE SEQUENCE [LARGE SCALE GENOMIC DNA]</scope>
</reference>
<comment type="caution">
    <text evidence="1">The sequence shown here is derived from an EMBL/GenBank/DDBJ whole genome shotgun (WGS) entry which is preliminary data.</text>
</comment>
<dbReference type="InterPro" id="IPR037094">
    <property type="entry name" value="Glyco_hydro_38_cen_sf"/>
</dbReference>
<dbReference type="InterPro" id="IPR050843">
    <property type="entry name" value="Glycosyl_Hydrlase_38"/>
</dbReference>
<dbReference type="GO" id="GO:0004559">
    <property type="term" value="F:alpha-mannosidase activity"/>
    <property type="evidence" value="ECO:0007669"/>
    <property type="project" value="InterPro"/>
</dbReference>
<proteinExistence type="predicted"/>
<dbReference type="GO" id="GO:0005764">
    <property type="term" value="C:lysosome"/>
    <property type="evidence" value="ECO:0007669"/>
    <property type="project" value="TreeGrafter"/>
</dbReference>
<dbReference type="GO" id="GO:0030246">
    <property type="term" value="F:carbohydrate binding"/>
    <property type="evidence" value="ECO:0007669"/>
    <property type="project" value="InterPro"/>
</dbReference>
<dbReference type="SUPFAM" id="SSF74650">
    <property type="entry name" value="Galactose mutarotase-like"/>
    <property type="match status" value="1"/>
</dbReference>
<keyword evidence="2" id="KW-1185">Reference proteome</keyword>
<dbReference type="InterPro" id="IPR011013">
    <property type="entry name" value="Gal_mutarotase_sf_dom"/>
</dbReference>
<dbReference type="Proteomes" id="UP000762676">
    <property type="component" value="Unassembled WGS sequence"/>
</dbReference>
<dbReference type="PANTHER" id="PTHR11607">
    <property type="entry name" value="ALPHA-MANNOSIDASE"/>
    <property type="match status" value="1"/>
</dbReference>
<dbReference type="PANTHER" id="PTHR11607:SF3">
    <property type="entry name" value="LYSOSOMAL ALPHA-MANNOSIDASE"/>
    <property type="match status" value="1"/>
</dbReference>
<dbReference type="AlphaFoldDB" id="A0AAV4IHH2"/>
<evidence type="ECO:0000313" key="1">
    <source>
        <dbReference type="EMBL" id="GFS09300.1"/>
    </source>
</evidence>
<protein>
    <submittedName>
        <fullName evidence="1">Alpha-mannosidase</fullName>
    </submittedName>
</protein>
<evidence type="ECO:0000313" key="2">
    <source>
        <dbReference type="Proteomes" id="UP000762676"/>
    </source>
</evidence>